<dbReference type="AlphaFoldDB" id="A0A5S9XHV6"/>
<evidence type="ECO:0000313" key="1">
    <source>
        <dbReference type="EMBL" id="CAA0384389.1"/>
    </source>
</evidence>
<dbReference type="EMBL" id="CACSHJ010000089">
    <property type="protein sequence ID" value="CAA0384389.1"/>
    <property type="molecule type" value="Genomic_DNA"/>
</dbReference>
<dbReference type="OrthoDB" id="10638274at2759"/>
<dbReference type="Proteomes" id="UP000434276">
    <property type="component" value="Unassembled WGS sequence"/>
</dbReference>
<name>A0A5S9XHV6_ARATH</name>
<organism evidence="1 2">
    <name type="scientific">Arabidopsis thaliana</name>
    <name type="common">Mouse-ear cress</name>
    <dbReference type="NCBI Taxonomy" id="3702"/>
    <lineage>
        <taxon>Eukaryota</taxon>
        <taxon>Viridiplantae</taxon>
        <taxon>Streptophyta</taxon>
        <taxon>Embryophyta</taxon>
        <taxon>Tracheophyta</taxon>
        <taxon>Spermatophyta</taxon>
        <taxon>Magnoliopsida</taxon>
        <taxon>eudicotyledons</taxon>
        <taxon>Gunneridae</taxon>
        <taxon>Pentapetalae</taxon>
        <taxon>rosids</taxon>
        <taxon>malvids</taxon>
        <taxon>Brassicales</taxon>
        <taxon>Brassicaceae</taxon>
        <taxon>Camelineae</taxon>
        <taxon>Arabidopsis</taxon>
    </lineage>
</organism>
<accession>A0A5S9XHV6</accession>
<protein>
    <submittedName>
        <fullName evidence="1">Uncharacterized protein</fullName>
    </submittedName>
</protein>
<sequence>MDRWLHGEATFATCYVSITSRGDVKTRIECYWLKGSGWDMVRLNHYLPVNIIQRLIVAVVVQGVTGIDDKLSWQGIPDDEFSVPEEGLERKVGLHCSVWRFGGVGSLMFLGSSLLADDPVPGGIMSRRVCAKHRSMLRTDGTTKGCVLRFGHCLGERISSNRVGVRFKFGG</sequence>
<reference evidence="1 2" key="1">
    <citation type="submission" date="2019-12" db="EMBL/GenBank/DDBJ databases">
        <authorList>
            <person name="Jiao W.-B."/>
            <person name="Schneeberger K."/>
        </authorList>
    </citation>
    <scope>NUCLEOTIDE SEQUENCE [LARGE SCALE GENOMIC DNA]</scope>
    <source>
        <strain evidence="2">cv. C24</strain>
    </source>
</reference>
<evidence type="ECO:0000313" key="2">
    <source>
        <dbReference type="Proteomes" id="UP000434276"/>
    </source>
</evidence>
<proteinExistence type="predicted"/>
<gene>
    <name evidence="1" type="ORF">C24_LOCUS14577</name>
</gene>